<evidence type="ECO:0000313" key="8">
    <source>
        <dbReference type="EMBL" id="GAA5228987.1"/>
    </source>
</evidence>
<accession>A0ABP9TTG4</accession>
<keyword evidence="6 7" id="KW-0472">Membrane</keyword>
<dbReference type="PANTHER" id="PTHR23513:SF6">
    <property type="entry name" value="MAJOR FACILITATOR SUPERFAMILY ASSOCIATED DOMAIN-CONTAINING PROTEIN"/>
    <property type="match status" value="1"/>
</dbReference>
<proteinExistence type="predicted"/>
<feature type="transmembrane region" description="Helical" evidence="7">
    <location>
        <begin position="230"/>
        <end position="258"/>
    </location>
</feature>
<name>A0ABP9TTG4_9MICC</name>
<comment type="subcellular location">
    <subcellularLocation>
        <location evidence="1">Cell membrane</location>
        <topology evidence="1">Multi-pass membrane protein</topology>
    </subcellularLocation>
</comment>
<sequence>MLTSDRDESPAGGRGLLDIGGRTFSSLRTYPDFRRLWISNLFFFGGVWTHTLILGWLVFDMTGSEFLTGVFTAGRLAPMMLGPISGVISDRFNRVKLLLGASVWAFAAIIMIAVLVATGQASFWAVFVGGVCIGLAQSPSQPARFALVFDFVGRKNLNNANALNSIVTNMTQVLGPALGGAMIAVFGVSTSLWVSSFWYVISFLALWKLRDSGKPAPRVEREPIMQMLSAGLRAVFSSQLATAVLLVTFAANILLWPMYQGFMPVFAEVSLGLDADGLGWLMTCSGLGGLVGSLTIATLGDVRFKGALFVFGTGVWAVSWILFAGAAMNGSLPWSFALMGLVGLASAPFGVLQSTLLLMMTERGVQGRVMGIQELAIGVMPLSTLVLGLAAELVGVAAVAQINGVLLVLFLVVLGARVPALLRYSGIQPQS</sequence>
<keyword evidence="9" id="KW-1185">Reference proteome</keyword>
<evidence type="ECO:0000256" key="5">
    <source>
        <dbReference type="ARBA" id="ARBA00022989"/>
    </source>
</evidence>
<dbReference type="EMBL" id="BAABLK010000092">
    <property type="protein sequence ID" value="GAA5228987.1"/>
    <property type="molecule type" value="Genomic_DNA"/>
</dbReference>
<keyword evidence="2" id="KW-0813">Transport</keyword>
<evidence type="ECO:0000256" key="1">
    <source>
        <dbReference type="ARBA" id="ARBA00004651"/>
    </source>
</evidence>
<feature type="transmembrane region" description="Helical" evidence="7">
    <location>
        <begin position="278"/>
        <end position="299"/>
    </location>
</feature>
<dbReference type="PANTHER" id="PTHR23513">
    <property type="entry name" value="INTEGRAL MEMBRANE EFFLUX PROTEIN-RELATED"/>
    <property type="match status" value="1"/>
</dbReference>
<gene>
    <name evidence="8" type="ORF">GCM10025778_35260</name>
</gene>
<feature type="transmembrane region" description="Helical" evidence="7">
    <location>
        <begin position="306"/>
        <end position="328"/>
    </location>
</feature>
<dbReference type="SUPFAM" id="SSF103473">
    <property type="entry name" value="MFS general substrate transporter"/>
    <property type="match status" value="1"/>
</dbReference>
<dbReference type="InterPro" id="IPR036259">
    <property type="entry name" value="MFS_trans_sf"/>
</dbReference>
<keyword evidence="3" id="KW-1003">Cell membrane</keyword>
<protein>
    <submittedName>
        <fullName evidence="8">MFS transporter</fullName>
    </submittedName>
</protein>
<comment type="caution">
    <text evidence="8">The sequence shown here is derived from an EMBL/GenBank/DDBJ whole genome shotgun (WGS) entry which is preliminary data.</text>
</comment>
<dbReference type="RefSeq" id="WP_210101433.1">
    <property type="nucleotide sequence ID" value="NZ_BAABLK010000092.1"/>
</dbReference>
<evidence type="ECO:0000256" key="7">
    <source>
        <dbReference type="SAM" id="Phobius"/>
    </source>
</evidence>
<dbReference type="Proteomes" id="UP001501257">
    <property type="component" value="Unassembled WGS sequence"/>
</dbReference>
<evidence type="ECO:0000256" key="4">
    <source>
        <dbReference type="ARBA" id="ARBA00022692"/>
    </source>
</evidence>
<dbReference type="Pfam" id="PF05977">
    <property type="entry name" value="MFS_3"/>
    <property type="match status" value="1"/>
</dbReference>
<feature type="transmembrane region" description="Helical" evidence="7">
    <location>
        <begin position="36"/>
        <end position="59"/>
    </location>
</feature>
<evidence type="ECO:0000256" key="2">
    <source>
        <dbReference type="ARBA" id="ARBA00022448"/>
    </source>
</evidence>
<feature type="transmembrane region" description="Helical" evidence="7">
    <location>
        <begin position="334"/>
        <end position="359"/>
    </location>
</feature>
<dbReference type="InterPro" id="IPR010290">
    <property type="entry name" value="TM_effector"/>
</dbReference>
<evidence type="ECO:0000256" key="3">
    <source>
        <dbReference type="ARBA" id="ARBA00022475"/>
    </source>
</evidence>
<feature type="transmembrane region" description="Helical" evidence="7">
    <location>
        <begin position="65"/>
        <end position="85"/>
    </location>
</feature>
<evidence type="ECO:0000256" key="6">
    <source>
        <dbReference type="ARBA" id="ARBA00023136"/>
    </source>
</evidence>
<evidence type="ECO:0000313" key="9">
    <source>
        <dbReference type="Proteomes" id="UP001501257"/>
    </source>
</evidence>
<organism evidence="8 9">
    <name type="scientific">Paeniglutamicibacter antarcticus</name>
    <dbReference type="NCBI Taxonomy" id="494023"/>
    <lineage>
        <taxon>Bacteria</taxon>
        <taxon>Bacillati</taxon>
        <taxon>Actinomycetota</taxon>
        <taxon>Actinomycetes</taxon>
        <taxon>Micrococcales</taxon>
        <taxon>Micrococcaceae</taxon>
        <taxon>Paeniglutamicibacter</taxon>
    </lineage>
</organism>
<feature type="transmembrane region" description="Helical" evidence="7">
    <location>
        <begin position="97"/>
        <end position="117"/>
    </location>
</feature>
<dbReference type="CDD" id="cd06173">
    <property type="entry name" value="MFS_MefA_like"/>
    <property type="match status" value="1"/>
</dbReference>
<keyword evidence="4 7" id="KW-0812">Transmembrane</keyword>
<feature type="transmembrane region" description="Helical" evidence="7">
    <location>
        <begin position="371"/>
        <end position="390"/>
    </location>
</feature>
<dbReference type="Gene3D" id="1.20.1250.20">
    <property type="entry name" value="MFS general substrate transporter like domains"/>
    <property type="match status" value="2"/>
</dbReference>
<keyword evidence="5 7" id="KW-1133">Transmembrane helix</keyword>
<feature type="transmembrane region" description="Helical" evidence="7">
    <location>
        <begin position="396"/>
        <end position="416"/>
    </location>
</feature>
<reference evidence="9" key="1">
    <citation type="journal article" date="2019" name="Int. J. Syst. Evol. Microbiol.">
        <title>The Global Catalogue of Microorganisms (GCM) 10K type strain sequencing project: providing services to taxonomists for standard genome sequencing and annotation.</title>
        <authorList>
            <consortium name="The Broad Institute Genomics Platform"/>
            <consortium name="The Broad Institute Genome Sequencing Center for Infectious Disease"/>
            <person name="Wu L."/>
            <person name="Ma J."/>
        </authorList>
    </citation>
    <scope>NUCLEOTIDE SEQUENCE [LARGE SCALE GENOMIC DNA]</scope>
    <source>
        <strain evidence="9">JCM 18952</strain>
    </source>
</reference>